<feature type="transmembrane region" description="Helical" evidence="2">
    <location>
        <begin position="198"/>
        <end position="216"/>
    </location>
</feature>
<evidence type="ECO:0000313" key="4">
    <source>
        <dbReference type="Proteomes" id="UP000612362"/>
    </source>
</evidence>
<feature type="transmembrane region" description="Helical" evidence="2">
    <location>
        <begin position="83"/>
        <end position="106"/>
    </location>
</feature>
<keyword evidence="2" id="KW-0472">Membrane</keyword>
<feature type="transmembrane region" description="Helical" evidence="2">
    <location>
        <begin position="112"/>
        <end position="132"/>
    </location>
</feature>
<feature type="transmembrane region" description="Helical" evidence="2">
    <location>
        <begin position="7"/>
        <end position="30"/>
    </location>
</feature>
<dbReference type="PANTHER" id="PTHR36844">
    <property type="entry name" value="PROTEASE PRSW"/>
    <property type="match status" value="1"/>
</dbReference>
<dbReference type="PANTHER" id="PTHR36844:SF1">
    <property type="entry name" value="PROTEASE PRSW"/>
    <property type="match status" value="1"/>
</dbReference>
<proteinExistence type="predicted"/>
<gene>
    <name evidence="3" type="ORF">KSX_25120</name>
</gene>
<feature type="transmembrane region" description="Helical" evidence="2">
    <location>
        <begin position="304"/>
        <end position="330"/>
    </location>
</feature>
<feature type="compositionally biased region" description="Low complexity" evidence="1">
    <location>
        <begin position="380"/>
        <end position="393"/>
    </location>
</feature>
<reference evidence="3" key="1">
    <citation type="submission" date="2020-10" db="EMBL/GenBank/DDBJ databases">
        <title>Taxonomic study of unclassified bacteria belonging to the class Ktedonobacteria.</title>
        <authorList>
            <person name="Yabe S."/>
            <person name="Wang C.M."/>
            <person name="Zheng Y."/>
            <person name="Sakai Y."/>
            <person name="Cavaletti L."/>
            <person name="Monciardini P."/>
            <person name="Donadio S."/>
        </authorList>
    </citation>
    <scope>NUCLEOTIDE SEQUENCE</scope>
    <source>
        <strain evidence="3">SOSP1-1</strain>
    </source>
</reference>
<organism evidence="3 4">
    <name type="scientific">Ktedonospora formicarum</name>
    <dbReference type="NCBI Taxonomy" id="2778364"/>
    <lineage>
        <taxon>Bacteria</taxon>
        <taxon>Bacillati</taxon>
        <taxon>Chloroflexota</taxon>
        <taxon>Ktedonobacteria</taxon>
        <taxon>Ktedonobacterales</taxon>
        <taxon>Ktedonobacteraceae</taxon>
        <taxon>Ktedonospora</taxon>
    </lineage>
</organism>
<dbReference type="AlphaFoldDB" id="A0A8J3I3T9"/>
<feature type="transmembrane region" description="Helical" evidence="2">
    <location>
        <begin position="269"/>
        <end position="292"/>
    </location>
</feature>
<dbReference type="EMBL" id="BNJF01000001">
    <property type="protein sequence ID" value="GHO44349.1"/>
    <property type="molecule type" value="Genomic_DNA"/>
</dbReference>
<feature type="transmembrane region" description="Helical" evidence="2">
    <location>
        <begin position="350"/>
        <end position="369"/>
    </location>
</feature>
<dbReference type="RefSeq" id="WP_220193748.1">
    <property type="nucleotide sequence ID" value="NZ_BNJF01000001.1"/>
</dbReference>
<keyword evidence="2" id="KW-0812">Transmembrane</keyword>
<name>A0A8J3I3T9_9CHLR</name>
<keyword evidence="4" id="KW-1185">Reference proteome</keyword>
<evidence type="ECO:0000256" key="2">
    <source>
        <dbReference type="SAM" id="Phobius"/>
    </source>
</evidence>
<feature type="transmembrane region" description="Helical" evidence="2">
    <location>
        <begin position="237"/>
        <end position="257"/>
    </location>
</feature>
<evidence type="ECO:0000256" key="1">
    <source>
        <dbReference type="SAM" id="MobiDB-lite"/>
    </source>
</evidence>
<protein>
    <recommendedName>
        <fullName evidence="5">PrsW family intramembrane metalloprotease</fullName>
    </recommendedName>
</protein>
<feature type="transmembrane region" description="Helical" evidence="2">
    <location>
        <begin position="153"/>
        <end position="178"/>
    </location>
</feature>
<feature type="region of interest" description="Disordered" evidence="1">
    <location>
        <begin position="377"/>
        <end position="403"/>
    </location>
</feature>
<dbReference type="Proteomes" id="UP000612362">
    <property type="component" value="Unassembled WGS sequence"/>
</dbReference>
<evidence type="ECO:0008006" key="5">
    <source>
        <dbReference type="Google" id="ProtNLM"/>
    </source>
</evidence>
<accession>A0A8J3I3T9</accession>
<dbReference type="Pfam" id="PF13367">
    <property type="entry name" value="PrsW-protease"/>
    <property type="match status" value="1"/>
</dbReference>
<feature type="compositionally biased region" description="Pro residues" evidence="1">
    <location>
        <begin position="394"/>
        <end position="403"/>
    </location>
</feature>
<dbReference type="GO" id="GO:0008233">
    <property type="term" value="F:peptidase activity"/>
    <property type="evidence" value="ECO:0007669"/>
    <property type="project" value="InterPro"/>
</dbReference>
<comment type="caution">
    <text evidence="3">The sequence shown here is derived from an EMBL/GenBank/DDBJ whole genome shotgun (WGS) entry which is preliminary data.</text>
</comment>
<sequence length="403" mass="43422">MGIVTVVGASLAFIGGIISLFFLIFTSVIFSATSSLPEDQRFQVIGALSAFAVVGIIGGMACGYHSIMAMLKRPSLAFKLPPFWTFLILYVVLIGIAIAMITSGIAVASVPLTIFLIALAGIFPALAIIALAMRHIRKPKTLPWPTTWRRFTVALISGATLSIMLALLLELLLGALVQQVIGASGKFLDNTDQLPTDLKSIIALLLTLAVIAPLVEEAVKPIAALTMLGRMRNAAEAFVMGMGCGIGFGLVETIMYISSGYQDWLQVAVLRSTACLLHGMGAGMVTLGWYYISHKNSTRRFNRFLLGIGCAVYAVVQHAIWNGSVGLALLPFFPKDNFQVGPFSLNSDWAMYPIYIVLSALMIAFLLFVTRKLRPQNQEQTSPNSQQSQGQPPTTTPQPAPIV</sequence>
<dbReference type="InterPro" id="IPR026898">
    <property type="entry name" value="PrsW"/>
</dbReference>
<feature type="transmembrane region" description="Helical" evidence="2">
    <location>
        <begin position="42"/>
        <end position="62"/>
    </location>
</feature>
<keyword evidence="2" id="KW-1133">Transmembrane helix</keyword>
<evidence type="ECO:0000313" key="3">
    <source>
        <dbReference type="EMBL" id="GHO44349.1"/>
    </source>
</evidence>